<keyword evidence="2" id="KW-1185">Reference proteome</keyword>
<evidence type="ECO:0008006" key="3">
    <source>
        <dbReference type="Google" id="ProtNLM"/>
    </source>
</evidence>
<dbReference type="InterPro" id="IPR053772">
    <property type="entry name" value="At1g61320/At1g61330-like"/>
</dbReference>
<dbReference type="PANTHER" id="PTHR34145">
    <property type="entry name" value="OS02G0105600 PROTEIN"/>
    <property type="match status" value="1"/>
</dbReference>
<evidence type="ECO:0000313" key="2">
    <source>
        <dbReference type="Proteomes" id="UP000030645"/>
    </source>
</evidence>
<organism evidence="1 2">
    <name type="scientific">Morus notabilis</name>
    <dbReference type="NCBI Taxonomy" id="981085"/>
    <lineage>
        <taxon>Eukaryota</taxon>
        <taxon>Viridiplantae</taxon>
        <taxon>Streptophyta</taxon>
        <taxon>Embryophyta</taxon>
        <taxon>Tracheophyta</taxon>
        <taxon>Spermatophyta</taxon>
        <taxon>Magnoliopsida</taxon>
        <taxon>eudicotyledons</taxon>
        <taxon>Gunneridae</taxon>
        <taxon>Pentapetalae</taxon>
        <taxon>rosids</taxon>
        <taxon>fabids</taxon>
        <taxon>Rosales</taxon>
        <taxon>Moraceae</taxon>
        <taxon>Moreae</taxon>
        <taxon>Morus</taxon>
    </lineage>
</organism>
<gene>
    <name evidence="1" type="ORF">L484_020068</name>
</gene>
<dbReference type="EMBL" id="KE344827">
    <property type="protein sequence ID" value="EXB80814.1"/>
    <property type="molecule type" value="Genomic_DNA"/>
</dbReference>
<dbReference type="STRING" id="981085.W9RJD9"/>
<sequence length="790" mass="90080">MEAGDRLSGLEESLIHHVMSFLSPAEVTRLSTLSKRLSSASLSFPTLDFQYRLRGTGEDRYFLDSVSNSLERRRNLETNFEQLNFDVYLIFQRSRLHTQDYLIIRRLNPVMKLLENVINFALDKKIEELNLHCNGDHQQIFRSQNTLAHKSLKRLPDDVFSAKTIKRMKLCGLLFGFQDLILSCPLIEDLHIISCYGLKSIRVLSSCSKSIKAISIQRCSGLVAIHVDEKVSLESFSYISNSNKIVNISIASRKSLKFLKLVGAWISDEWFQANVAEFVSLETLILSECQNLKTMFICNENLKCLELEHCNRLENIQVMVSGLESFSCSFPDYRSATRSTDVNIASCKCLKFLKLERTMITDEWFRNNAAEFKLLETLILCECQGLKSMLIRNESLKCLELDSCTTLENVDVIVSGLESFSYSGKAAEISQINLASCKSLKFLKLERTMITDEWFRNNLAEFKLLETLILRECQKLENMFINNENLKCLELNYGSELENVDVMVSGLESLQIYDRSSTHDQLHCKINVKGCKLLNLQFSGELKPSPPLQLISSDVKNAEICLELGYSSNECRGFQNSLRDFLNLFAHCDIVSLSSKSSSDTCYLIYPEQERKALIPPLYDVKHLKIQVTVLIFKSMRIMELVDSLLWFSPHPESISVILYDSSCSTKEFIIKFYYGVPTNSEVEEDNVITCCSSSPVRCWRHDLTEVAIENFEDCDRTSLQIYFMENAKTRIRIHLDAGFLVMVTVWNGASIMTDLACLGGGLLLGWTVVFNVFVGGWPHSYGVLIHMMA</sequence>
<proteinExistence type="predicted"/>
<dbReference type="eggNOG" id="ENOG502S2H2">
    <property type="taxonomic scope" value="Eukaryota"/>
</dbReference>
<dbReference type="InterPro" id="IPR032675">
    <property type="entry name" value="LRR_dom_sf"/>
</dbReference>
<accession>W9RJD9</accession>
<name>W9RJD9_9ROSA</name>
<dbReference type="SUPFAM" id="SSF52047">
    <property type="entry name" value="RNI-like"/>
    <property type="match status" value="2"/>
</dbReference>
<dbReference type="AlphaFoldDB" id="W9RJD9"/>
<dbReference type="PANTHER" id="PTHR34145:SF51">
    <property type="entry name" value="FBD DOMAIN-CONTAINING PROTEIN"/>
    <property type="match status" value="1"/>
</dbReference>
<dbReference type="Proteomes" id="UP000030645">
    <property type="component" value="Unassembled WGS sequence"/>
</dbReference>
<reference evidence="2" key="1">
    <citation type="submission" date="2013-01" db="EMBL/GenBank/DDBJ databases">
        <title>Draft Genome Sequence of a Mulberry Tree, Morus notabilis C.K. Schneid.</title>
        <authorList>
            <person name="He N."/>
            <person name="Zhao S."/>
        </authorList>
    </citation>
    <scope>NUCLEOTIDE SEQUENCE</scope>
</reference>
<evidence type="ECO:0000313" key="1">
    <source>
        <dbReference type="EMBL" id="EXB80814.1"/>
    </source>
</evidence>
<dbReference type="Gene3D" id="3.80.10.10">
    <property type="entry name" value="Ribonuclease Inhibitor"/>
    <property type="match status" value="2"/>
</dbReference>
<protein>
    <recommendedName>
        <fullName evidence="3">F-box/LRR-repeat protein</fullName>
    </recommendedName>
</protein>